<accession>A0A164W5U4</accession>
<dbReference type="Proteomes" id="UP000076722">
    <property type="component" value="Unassembled WGS sequence"/>
</dbReference>
<evidence type="ECO:0000256" key="1">
    <source>
        <dbReference type="SAM" id="MobiDB-lite"/>
    </source>
</evidence>
<dbReference type="EMBL" id="KV419403">
    <property type="protein sequence ID" value="KZS94762.1"/>
    <property type="molecule type" value="Genomic_DNA"/>
</dbReference>
<proteinExistence type="predicted"/>
<evidence type="ECO:0000259" key="2">
    <source>
        <dbReference type="PROSITE" id="PS50172"/>
    </source>
</evidence>
<reference evidence="3 4" key="1">
    <citation type="journal article" date="2016" name="Mol. Biol. Evol.">
        <title>Comparative Genomics of Early-Diverging Mushroom-Forming Fungi Provides Insights into the Origins of Lignocellulose Decay Capabilities.</title>
        <authorList>
            <person name="Nagy L.G."/>
            <person name="Riley R."/>
            <person name="Tritt A."/>
            <person name="Adam C."/>
            <person name="Daum C."/>
            <person name="Floudas D."/>
            <person name="Sun H."/>
            <person name="Yadav J.S."/>
            <person name="Pangilinan J."/>
            <person name="Larsson K.H."/>
            <person name="Matsuura K."/>
            <person name="Barry K."/>
            <person name="Labutti K."/>
            <person name="Kuo R."/>
            <person name="Ohm R.A."/>
            <person name="Bhattacharya S.S."/>
            <person name="Shirouzu T."/>
            <person name="Yoshinaga Y."/>
            <person name="Martin F.M."/>
            <person name="Grigoriev I.V."/>
            <person name="Hibbett D.S."/>
        </authorList>
    </citation>
    <scope>NUCLEOTIDE SEQUENCE [LARGE SCALE GENOMIC DNA]</scope>
    <source>
        <strain evidence="3 4">HHB9708</strain>
    </source>
</reference>
<evidence type="ECO:0000313" key="3">
    <source>
        <dbReference type="EMBL" id="KZS94762.1"/>
    </source>
</evidence>
<sequence>LRLRNLDVIEATWILDSVATGRSLPFASYLIHERERPDKTTTSHTVDESANISGSTLVDITHIHANEAYLPKRRNQEHYDASNCKPVTQKAHNYDDGENSFDANAREEQEVLALILPAGDDTLKENDAPPTKSKKIRKKKKRTVPVTQLPAPRTLSASSKSK</sequence>
<organism evidence="3 4">
    <name type="scientific">Sistotremastrum niveocremeum HHB9708</name>
    <dbReference type="NCBI Taxonomy" id="1314777"/>
    <lineage>
        <taxon>Eukaryota</taxon>
        <taxon>Fungi</taxon>
        <taxon>Dikarya</taxon>
        <taxon>Basidiomycota</taxon>
        <taxon>Agaricomycotina</taxon>
        <taxon>Agaricomycetes</taxon>
        <taxon>Sistotremastrales</taxon>
        <taxon>Sistotremastraceae</taxon>
        <taxon>Sertulicium</taxon>
        <taxon>Sertulicium niveocremeum</taxon>
    </lineage>
</organism>
<feature type="non-terminal residue" evidence="3">
    <location>
        <position position="1"/>
    </location>
</feature>
<dbReference type="InterPro" id="IPR001357">
    <property type="entry name" value="BRCT_dom"/>
</dbReference>
<name>A0A164W5U4_9AGAM</name>
<protein>
    <recommendedName>
        <fullName evidence="2">BRCT domain-containing protein</fullName>
    </recommendedName>
</protein>
<feature type="region of interest" description="Disordered" evidence="1">
    <location>
        <begin position="73"/>
        <end position="100"/>
    </location>
</feature>
<dbReference type="AlphaFoldDB" id="A0A164W5U4"/>
<feature type="region of interest" description="Disordered" evidence="1">
    <location>
        <begin position="116"/>
        <end position="162"/>
    </location>
</feature>
<feature type="compositionally biased region" description="Basic residues" evidence="1">
    <location>
        <begin position="132"/>
        <end position="143"/>
    </location>
</feature>
<dbReference type="PROSITE" id="PS50172">
    <property type="entry name" value="BRCT"/>
    <property type="match status" value="1"/>
</dbReference>
<evidence type="ECO:0000313" key="4">
    <source>
        <dbReference type="Proteomes" id="UP000076722"/>
    </source>
</evidence>
<feature type="domain" description="BRCT" evidence="2">
    <location>
        <begin position="1"/>
        <end position="31"/>
    </location>
</feature>
<keyword evidence="4" id="KW-1185">Reference proteome</keyword>
<gene>
    <name evidence="3" type="ORF">SISNIDRAFT_494718</name>
</gene>